<reference evidence="5" key="1">
    <citation type="journal article" date="2014" name="Int. J. Syst. Evol. Microbiol.">
        <title>Complete genome sequence of Corynebacterium casei LMG S-19264T (=DSM 44701T), isolated from a smear-ripened cheese.</title>
        <authorList>
            <consortium name="US DOE Joint Genome Institute (JGI-PGF)"/>
            <person name="Walter F."/>
            <person name="Albersmeier A."/>
            <person name="Kalinowski J."/>
            <person name="Ruckert C."/>
        </authorList>
    </citation>
    <scope>NUCLEOTIDE SEQUENCE</scope>
    <source>
        <strain evidence="5">JCM 13583</strain>
    </source>
</reference>
<dbReference type="GO" id="GO:0016491">
    <property type="term" value="F:oxidoreductase activity"/>
    <property type="evidence" value="ECO:0007669"/>
    <property type="project" value="UniProtKB-KW"/>
</dbReference>
<keyword evidence="3" id="KW-0786">Thiamine pyrophosphate</keyword>
<reference evidence="5" key="2">
    <citation type="submission" date="2022-09" db="EMBL/GenBank/DDBJ databases">
        <authorList>
            <person name="Sun Q."/>
            <person name="Ohkuma M."/>
        </authorList>
    </citation>
    <scope>NUCLEOTIDE SEQUENCE</scope>
    <source>
        <strain evidence="5">JCM 13583</strain>
    </source>
</reference>
<dbReference type="InterPro" id="IPR033248">
    <property type="entry name" value="Transketolase_C"/>
</dbReference>
<gene>
    <name evidence="5" type="ORF">GCM10007108_03500</name>
</gene>
<dbReference type="FunFam" id="3.40.50.970:FF:000001">
    <property type="entry name" value="Pyruvate dehydrogenase E1 beta subunit"/>
    <property type="match status" value="1"/>
</dbReference>
<dbReference type="FunFam" id="3.40.50.920:FF:000001">
    <property type="entry name" value="Pyruvate dehydrogenase E1 beta subunit"/>
    <property type="match status" value="1"/>
</dbReference>
<dbReference type="GO" id="GO:0044272">
    <property type="term" value="P:sulfur compound biosynthetic process"/>
    <property type="evidence" value="ECO:0007669"/>
    <property type="project" value="UniProtKB-ARBA"/>
</dbReference>
<dbReference type="SMART" id="SM00861">
    <property type="entry name" value="Transket_pyr"/>
    <property type="match status" value="1"/>
</dbReference>
<evidence type="ECO:0000313" key="6">
    <source>
        <dbReference type="Proteomes" id="UP000632195"/>
    </source>
</evidence>
<protein>
    <submittedName>
        <fullName evidence="5">2-oxoisovalerate dehydrogenase subunit beta</fullName>
    </submittedName>
</protein>
<dbReference type="SUPFAM" id="SSF52518">
    <property type="entry name" value="Thiamin diphosphate-binding fold (THDP-binding)"/>
    <property type="match status" value="1"/>
</dbReference>
<keyword evidence="6" id="KW-1185">Reference proteome</keyword>
<comment type="cofactor">
    <cofactor evidence="1">
        <name>thiamine diphosphate</name>
        <dbReference type="ChEBI" id="CHEBI:58937"/>
    </cofactor>
</comment>
<dbReference type="InterPro" id="IPR005475">
    <property type="entry name" value="Transketolase-like_Pyr-bd"/>
</dbReference>
<dbReference type="Gene3D" id="3.40.50.970">
    <property type="match status" value="1"/>
</dbReference>
<evidence type="ECO:0000259" key="4">
    <source>
        <dbReference type="SMART" id="SM00861"/>
    </source>
</evidence>
<dbReference type="Proteomes" id="UP000632195">
    <property type="component" value="Unassembled WGS sequence"/>
</dbReference>
<accession>A0AA37BQ70</accession>
<dbReference type="GO" id="GO:0006082">
    <property type="term" value="P:organic acid metabolic process"/>
    <property type="evidence" value="ECO:0007669"/>
    <property type="project" value="UniProtKB-ARBA"/>
</dbReference>
<keyword evidence="2" id="KW-0560">Oxidoreductase</keyword>
<dbReference type="InterPro" id="IPR029061">
    <property type="entry name" value="THDP-binding"/>
</dbReference>
<dbReference type="PANTHER" id="PTHR43257:SF2">
    <property type="entry name" value="PYRUVATE DEHYDROGENASE E1 COMPONENT SUBUNIT BETA"/>
    <property type="match status" value="1"/>
</dbReference>
<dbReference type="PANTHER" id="PTHR43257">
    <property type="entry name" value="PYRUVATE DEHYDROGENASE E1 COMPONENT BETA SUBUNIT"/>
    <property type="match status" value="1"/>
</dbReference>
<dbReference type="SUPFAM" id="SSF52922">
    <property type="entry name" value="TK C-terminal domain-like"/>
    <property type="match status" value="1"/>
</dbReference>
<evidence type="ECO:0000256" key="3">
    <source>
        <dbReference type="ARBA" id="ARBA00023052"/>
    </source>
</evidence>
<dbReference type="Pfam" id="PF02779">
    <property type="entry name" value="Transket_pyr"/>
    <property type="match status" value="1"/>
</dbReference>
<dbReference type="Gene3D" id="3.40.50.920">
    <property type="match status" value="1"/>
</dbReference>
<organism evidence="5 6">
    <name type="scientific">Thermogymnomonas acidicola</name>
    <dbReference type="NCBI Taxonomy" id="399579"/>
    <lineage>
        <taxon>Archaea</taxon>
        <taxon>Methanobacteriati</taxon>
        <taxon>Thermoplasmatota</taxon>
        <taxon>Thermoplasmata</taxon>
        <taxon>Thermoplasmatales</taxon>
        <taxon>Thermogymnomonas</taxon>
    </lineage>
</organism>
<dbReference type="EMBL" id="BMNY01000001">
    <property type="protein sequence ID" value="GGM68692.1"/>
    <property type="molecule type" value="Genomic_DNA"/>
</dbReference>
<evidence type="ECO:0000256" key="1">
    <source>
        <dbReference type="ARBA" id="ARBA00001964"/>
    </source>
</evidence>
<dbReference type="CDD" id="cd07036">
    <property type="entry name" value="TPP_PYR_E1-PDHc-beta_like"/>
    <property type="match status" value="1"/>
</dbReference>
<dbReference type="InterPro" id="IPR009014">
    <property type="entry name" value="Transketo_C/PFOR_II"/>
</dbReference>
<evidence type="ECO:0000256" key="2">
    <source>
        <dbReference type="ARBA" id="ARBA00023002"/>
    </source>
</evidence>
<feature type="domain" description="Transketolase-like pyrimidine-binding" evidence="4">
    <location>
        <begin position="3"/>
        <end position="178"/>
    </location>
</feature>
<proteinExistence type="predicted"/>
<dbReference type="AlphaFoldDB" id="A0AA37BQ70"/>
<dbReference type="Pfam" id="PF02780">
    <property type="entry name" value="Transketolase_C"/>
    <property type="match status" value="1"/>
</dbReference>
<comment type="caution">
    <text evidence="5">The sequence shown here is derived from an EMBL/GenBank/DDBJ whole genome shotgun (WGS) entry which is preliminary data.</text>
</comment>
<evidence type="ECO:0000313" key="5">
    <source>
        <dbReference type="EMBL" id="GGM68692.1"/>
    </source>
</evidence>
<name>A0AA37BQ70_9ARCH</name>
<sequence length="321" mass="35133">MMMNMVQAINSTLDQRMAGDDRIVILGEDVGRDGGVFRVTDGLQAKYGPERVIDTPLAELGIVGMAIGMALEGLRPVPEIQFQDFIYTAFDQIVNQMAKIRYRTGGANSVPLVLRTPVGGGIKGGLYHSQSGESYFVHTAGLTVVSPSNPYDAKGLLNSSLDLDDPVIFLEPKRLYRSQKVEVPEEEFRVPLGKAGVLNTGDDVSIITYGSMVPTVMATVKGGNINADVIDLRTLWPLDIETIISSVKKTGRVVIVHEAPRTLGLGAEVSALIAERAIEYLYAPIVRVTGPDTPFPYRLEDIYLPNERRILAAIKRVMEFR</sequence>